<name>A0A1Y6BI87_9BACT</name>
<evidence type="ECO:0000256" key="3">
    <source>
        <dbReference type="ARBA" id="ARBA00022692"/>
    </source>
</evidence>
<dbReference type="GO" id="GO:0016020">
    <property type="term" value="C:membrane"/>
    <property type="evidence" value="ECO:0007669"/>
    <property type="project" value="UniProtKB-SubCell"/>
</dbReference>
<organism evidence="8 9">
    <name type="scientific">Pseudobacteriovorax antillogorgiicola</name>
    <dbReference type="NCBI Taxonomy" id="1513793"/>
    <lineage>
        <taxon>Bacteria</taxon>
        <taxon>Pseudomonadati</taxon>
        <taxon>Bdellovibrionota</taxon>
        <taxon>Oligoflexia</taxon>
        <taxon>Oligoflexales</taxon>
        <taxon>Pseudobacteriovoracaceae</taxon>
        <taxon>Pseudobacteriovorax</taxon>
    </lineage>
</organism>
<keyword evidence="9" id="KW-1185">Reference proteome</keyword>
<dbReference type="RefSeq" id="WP_132317499.1">
    <property type="nucleotide sequence ID" value="NZ_FWZT01000005.1"/>
</dbReference>
<evidence type="ECO:0000256" key="1">
    <source>
        <dbReference type="ARBA" id="ARBA00004167"/>
    </source>
</evidence>
<dbReference type="SMART" id="SM00244">
    <property type="entry name" value="PHB"/>
    <property type="match status" value="1"/>
</dbReference>
<gene>
    <name evidence="8" type="ORF">SAMN06296036_10599</name>
</gene>
<dbReference type="PANTHER" id="PTHR42911:SF1">
    <property type="entry name" value="MODULATOR OF FTSH PROTEASE HFLC"/>
    <property type="match status" value="1"/>
</dbReference>
<dbReference type="OrthoDB" id="9812991at2"/>
<dbReference type="PIRSF" id="PIRSF005651">
    <property type="entry name" value="HflC"/>
    <property type="match status" value="1"/>
</dbReference>
<comment type="function">
    <text evidence="6">HflC and HflK could regulate a protease.</text>
</comment>
<dbReference type="InterPro" id="IPR036013">
    <property type="entry name" value="Band_7/SPFH_dom_sf"/>
</dbReference>
<comment type="similarity">
    <text evidence="2 6">Belongs to the band 7/mec-2 family. HflC subfamily.</text>
</comment>
<keyword evidence="5" id="KW-0472">Membrane</keyword>
<proteinExistence type="inferred from homology"/>
<dbReference type="EMBL" id="FWZT01000005">
    <property type="protein sequence ID" value="SMF11569.1"/>
    <property type="molecule type" value="Genomic_DNA"/>
</dbReference>
<dbReference type="Pfam" id="PF01145">
    <property type="entry name" value="Band_7"/>
    <property type="match status" value="1"/>
</dbReference>
<evidence type="ECO:0000259" key="7">
    <source>
        <dbReference type="SMART" id="SM00244"/>
    </source>
</evidence>
<evidence type="ECO:0000256" key="4">
    <source>
        <dbReference type="ARBA" id="ARBA00022989"/>
    </source>
</evidence>
<dbReference type="InterPro" id="IPR001107">
    <property type="entry name" value="Band_7"/>
</dbReference>
<keyword evidence="8" id="KW-0378">Hydrolase</keyword>
<evidence type="ECO:0000256" key="6">
    <source>
        <dbReference type="PIRNR" id="PIRNR005651"/>
    </source>
</evidence>
<dbReference type="NCBIfam" id="TIGR01932">
    <property type="entry name" value="hflC"/>
    <property type="match status" value="1"/>
</dbReference>
<dbReference type="GO" id="GO:0006508">
    <property type="term" value="P:proteolysis"/>
    <property type="evidence" value="ECO:0007669"/>
    <property type="project" value="UniProtKB-KW"/>
</dbReference>
<sequence length="312" mass="35049">MSGKVGFIAAAIVAVVALINSSVYIVNEAQQAIITQFGQIMGKPVTDAGIHFKAPFIQNVSYFDKRILHWDGDPAQVPTKDKKFILVDTTARWRIKDPETFFKAVKNIRLALQRITGILDGKTKNVISNYNLVEAVRNTNDIIEKVKQNDETTDEKVTGEIEPVTAGREKLSQQITAQAQIELDSLGIELVDVLITRIAYVQEVEDKVFDRMISERNRIAEKTRSVGKGEEAKILGQMNLDLKEIESDAYRQSQEIMGKADAEAIAIYAESLRGNAEFYEFMRTMDAYKKTLPKSNLVIGTDSEFLKLLDRN</sequence>
<dbReference type="GO" id="GO:0008233">
    <property type="term" value="F:peptidase activity"/>
    <property type="evidence" value="ECO:0007669"/>
    <property type="project" value="UniProtKB-KW"/>
</dbReference>
<protein>
    <recommendedName>
        <fullName evidence="6">Protein HflC</fullName>
    </recommendedName>
</protein>
<dbReference type="CDD" id="cd03405">
    <property type="entry name" value="SPFH_HflC"/>
    <property type="match status" value="1"/>
</dbReference>
<dbReference type="Gene3D" id="3.30.479.30">
    <property type="entry name" value="Band 7 domain"/>
    <property type="match status" value="1"/>
</dbReference>
<dbReference type="AlphaFoldDB" id="A0A1Y6BI87"/>
<dbReference type="PANTHER" id="PTHR42911">
    <property type="entry name" value="MODULATOR OF FTSH PROTEASE HFLC"/>
    <property type="match status" value="1"/>
</dbReference>
<feature type="domain" description="Band 7" evidence="7">
    <location>
        <begin position="21"/>
        <end position="216"/>
    </location>
</feature>
<comment type="subcellular location">
    <subcellularLocation>
        <location evidence="1">Membrane</location>
        <topology evidence="1">Single-pass membrane protein</topology>
    </subcellularLocation>
</comment>
<dbReference type="SUPFAM" id="SSF117892">
    <property type="entry name" value="Band 7/SPFH domain"/>
    <property type="match status" value="2"/>
</dbReference>
<keyword evidence="4" id="KW-1133">Transmembrane helix</keyword>
<evidence type="ECO:0000256" key="2">
    <source>
        <dbReference type="ARBA" id="ARBA00007862"/>
    </source>
</evidence>
<keyword evidence="8" id="KW-0645">Protease</keyword>
<evidence type="ECO:0000313" key="9">
    <source>
        <dbReference type="Proteomes" id="UP000192907"/>
    </source>
</evidence>
<evidence type="ECO:0000313" key="8">
    <source>
        <dbReference type="EMBL" id="SMF11569.1"/>
    </source>
</evidence>
<dbReference type="InterPro" id="IPR010200">
    <property type="entry name" value="HflC"/>
</dbReference>
<evidence type="ECO:0000256" key="5">
    <source>
        <dbReference type="ARBA" id="ARBA00023136"/>
    </source>
</evidence>
<reference evidence="9" key="1">
    <citation type="submission" date="2017-04" db="EMBL/GenBank/DDBJ databases">
        <authorList>
            <person name="Varghese N."/>
            <person name="Submissions S."/>
        </authorList>
    </citation>
    <scope>NUCLEOTIDE SEQUENCE [LARGE SCALE GENOMIC DNA]</scope>
    <source>
        <strain evidence="9">RKEM611</strain>
    </source>
</reference>
<dbReference type="Proteomes" id="UP000192907">
    <property type="component" value="Unassembled WGS sequence"/>
</dbReference>
<keyword evidence="3" id="KW-0812">Transmembrane</keyword>
<dbReference type="STRING" id="1513793.SAMN06296036_10599"/>
<accession>A0A1Y6BI87</accession>